<comment type="similarity">
    <text evidence="2 9">Belongs to the glycosyl hydrolase 10 (cellulase F) family.</text>
</comment>
<gene>
    <name evidence="11" type="ORF">ACFQ1S_36425</name>
</gene>
<protein>
    <recommendedName>
        <fullName evidence="9">Beta-xylanase</fullName>
        <ecNumber evidence="9">3.2.1.8</ecNumber>
    </recommendedName>
</protein>
<evidence type="ECO:0000256" key="8">
    <source>
        <dbReference type="ARBA" id="ARBA00023326"/>
    </source>
</evidence>
<dbReference type="PRINTS" id="PR00134">
    <property type="entry name" value="GLHYDRLASE10"/>
</dbReference>
<dbReference type="InterPro" id="IPR001000">
    <property type="entry name" value="GH10_dom"/>
</dbReference>
<evidence type="ECO:0000256" key="4">
    <source>
        <dbReference type="ARBA" id="ARBA00022729"/>
    </source>
</evidence>
<comment type="catalytic activity">
    <reaction evidence="1 9">
        <text>Endohydrolysis of (1-&gt;4)-beta-D-xylosidic linkages in xylans.</text>
        <dbReference type="EC" id="3.2.1.8"/>
    </reaction>
</comment>
<keyword evidence="6 9" id="KW-0119">Carbohydrate metabolism</keyword>
<dbReference type="Pfam" id="PF00331">
    <property type="entry name" value="Glyco_hydro_10"/>
    <property type="match status" value="1"/>
</dbReference>
<accession>A0ABW3MIX2</accession>
<proteinExistence type="inferred from homology"/>
<evidence type="ECO:0000313" key="11">
    <source>
        <dbReference type="EMBL" id="MFD1050627.1"/>
    </source>
</evidence>
<dbReference type="SMART" id="SM00633">
    <property type="entry name" value="Glyco_10"/>
    <property type="match status" value="1"/>
</dbReference>
<evidence type="ECO:0000256" key="7">
    <source>
        <dbReference type="ARBA" id="ARBA00023295"/>
    </source>
</evidence>
<evidence type="ECO:0000256" key="6">
    <source>
        <dbReference type="ARBA" id="ARBA00023277"/>
    </source>
</evidence>
<keyword evidence="7 9" id="KW-0326">Glycosidase</keyword>
<evidence type="ECO:0000256" key="5">
    <source>
        <dbReference type="ARBA" id="ARBA00022801"/>
    </source>
</evidence>
<dbReference type="PANTHER" id="PTHR31490:SF88">
    <property type="entry name" value="BETA-XYLANASE"/>
    <property type="match status" value="1"/>
</dbReference>
<keyword evidence="3" id="KW-0858">Xylan degradation</keyword>
<sequence length="243" mass="27029">HANGQSVHAHTLVWFEALPTWMRSAPDKETVMTDHIRAVAGHFAGRVAEWDVVNEPINEDNTDGLEHNLWYQAMGRDYIAKAFATARQADPHAVLYLNEYGAEQDGGRWDALYKLVKDLRAHGVPIDGVGLQNHEYEKGDRTPPETFRTHVRALAALGLKVRVSEMDVVSGGDNTMQAKEFAGKLAVCRDEPNCTTFGMWGFTDRYGSTADAGNYPVRVGDALPWDQDLKPKKAYSSMAAELR</sequence>
<dbReference type="EMBL" id="JBHTIS010002977">
    <property type="protein sequence ID" value="MFD1050627.1"/>
    <property type="molecule type" value="Genomic_DNA"/>
</dbReference>
<evidence type="ECO:0000259" key="10">
    <source>
        <dbReference type="PROSITE" id="PS51760"/>
    </source>
</evidence>
<comment type="caution">
    <text evidence="11">The sequence shown here is derived from an EMBL/GenBank/DDBJ whole genome shotgun (WGS) entry which is preliminary data.</text>
</comment>
<evidence type="ECO:0000256" key="9">
    <source>
        <dbReference type="RuleBase" id="RU361174"/>
    </source>
</evidence>
<keyword evidence="12" id="KW-1185">Reference proteome</keyword>
<reference evidence="12" key="1">
    <citation type="journal article" date="2019" name="Int. J. Syst. Evol. Microbiol.">
        <title>The Global Catalogue of Microorganisms (GCM) 10K type strain sequencing project: providing services to taxonomists for standard genome sequencing and annotation.</title>
        <authorList>
            <consortium name="The Broad Institute Genomics Platform"/>
            <consortium name="The Broad Institute Genome Sequencing Center for Infectious Disease"/>
            <person name="Wu L."/>
            <person name="Ma J."/>
        </authorList>
    </citation>
    <scope>NUCLEOTIDE SEQUENCE [LARGE SCALE GENOMIC DNA]</scope>
    <source>
        <strain evidence="12">JCM 31486</strain>
    </source>
</reference>
<dbReference type="EC" id="3.2.1.8" evidence="9"/>
<organism evidence="11 12">
    <name type="scientific">Kibdelosporangium lantanae</name>
    <dbReference type="NCBI Taxonomy" id="1497396"/>
    <lineage>
        <taxon>Bacteria</taxon>
        <taxon>Bacillati</taxon>
        <taxon>Actinomycetota</taxon>
        <taxon>Actinomycetes</taxon>
        <taxon>Pseudonocardiales</taxon>
        <taxon>Pseudonocardiaceae</taxon>
        <taxon>Kibdelosporangium</taxon>
    </lineage>
</organism>
<feature type="non-terminal residue" evidence="11">
    <location>
        <position position="1"/>
    </location>
</feature>
<evidence type="ECO:0000256" key="2">
    <source>
        <dbReference type="ARBA" id="ARBA00007495"/>
    </source>
</evidence>
<feature type="domain" description="GH10" evidence="10">
    <location>
        <begin position="1"/>
        <end position="241"/>
    </location>
</feature>
<dbReference type="PANTHER" id="PTHR31490">
    <property type="entry name" value="GLYCOSYL HYDROLASE"/>
    <property type="match status" value="1"/>
</dbReference>
<dbReference type="InterPro" id="IPR017853">
    <property type="entry name" value="GH"/>
</dbReference>
<evidence type="ECO:0000256" key="1">
    <source>
        <dbReference type="ARBA" id="ARBA00000681"/>
    </source>
</evidence>
<keyword evidence="5 9" id="KW-0378">Hydrolase</keyword>
<evidence type="ECO:0000256" key="3">
    <source>
        <dbReference type="ARBA" id="ARBA00022651"/>
    </source>
</evidence>
<dbReference type="Proteomes" id="UP001597045">
    <property type="component" value="Unassembled WGS sequence"/>
</dbReference>
<dbReference type="InterPro" id="IPR044846">
    <property type="entry name" value="GH10"/>
</dbReference>
<dbReference type="SUPFAM" id="SSF51445">
    <property type="entry name" value="(Trans)glycosidases"/>
    <property type="match status" value="1"/>
</dbReference>
<name>A0ABW3MIX2_9PSEU</name>
<keyword evidence="8 9" id="KW-0624">Polysaccharide degradation</keyword>
<dbReference type="PROSITE" id="PS51760">
    <property type="entry name" value="GH10_2"/>
    <property type="match status" value="1"/>
</dbReference>
<dbReference type="Gene3D" id="3.20.20.80">
    <property type="entry name" value="Glycosidases"/>
    <property type="match status" value="1"/>
</dbReference>
<evidence type="ECO:0000313" key="12">
    <source>
        <dbReference type="Proteomes" id="UP001597045"/>
    </source>
</evidence>
<keyword evidence="4" id="KW-0732">Signal</keyword>